<accession>A0A8T2H310</accession>
<comment type="caution">
    <text evidence="2">The sequence shown here is derived from an EMBL/GenBank/DDBJ whole genome shotgun (WGS) entry which is preliminary data.</text>
</comment>
<reference evidence="2 3" key="1">
    <citation type="submission" date="2020-12" db="EMBL/GenBank/DDBJ databases">
        <title>Concerted genomic and epigenomic changes stabilize Arabidopsis allopolyploids.</title>
        <authorList>
            <person name="Chen Z."/>
        </authorList>
    </citation>
    <scope>NUCLEOTIDE SEQUENCE [LARGE SCALE GENOMIC DNA]</scope>
    <source>
        <strain evidence="2">As9502</strain>
        <tissue evidence="2">Leaf</tissue>
    </source>
</reference>
<evidence type="ECO:0000313" key="3">
    <source>
        <dbReference type="Proteomes" id="UP000694251"/>
    </source>
</evidence>
<feature type="chain" id="PRO_5035804095" evidence="1">
    <location>
        <begin position="18"/>
        <end position="161"/>
    </location>
</feature>
<organism evidence="2 3">
    <name type="scientific">Arabidopsis suecica</name>
    <name type="common">Swedish thale-cress</name>
    <name type="synonym">Cardaminopsis suecica</name>
    <dbReference type="NCBI Taxonomy" id="45249"/>
    <lineage>
        <taxon>Eukaryota</taxon>
        <taxon>Viridiplantae</taxon>
        <taxon>Streptophyta</taxon>
        <taxon>Embryophyta</taxon>
        <taxon>Tracheophyta</taxon>
        <taxon>Spermatophyta</taxon>
        <taxon>Magnoliopsida</taxon>
        <taxon>eudicotyledons</taxon>
        <taxon>Gunneridae</taxon>
        <taxon>Pentapetalae</taxon>
        <taxon>rosids</taxon>
        <taxon>malvids</taxon>
        <taxon>Brassicales</taxon>
        <taxon>Brassicaceae</taxon>
        <taxon>Camelineae</taxon>
        <taxon>Arabidopsis</taxon>
    </lineage>
</organism>
<name>A0A8T2H310_ARASU</name>
<dbReference type="Proteomes" id="UP000694251">
    <property type="component" value="Chromosome 1"/>
</dbReference>
<dbReference type="EMBL" id="JAEFBJ010000001">
    <property type="protein sequence ID" value="KAG7653492.1"/>
    <property type="molecule type" value="Genomic_DNA"/>
</dbReference>
<keyword evidence="1" id="KW-0732">Signal</keyword>
<dbReference type="InterPro" id="IPR038971">
    <property type="entry name" value="SMR11/SMR16"/>
</dbReference>
<keyword evidence="3" id="KW-1185">Reference proteome</keyword>
<dbReference type="PANTHER" id="PTHR36310">
    <property type="entry name" value="CYCLIN-DEPENDENT PROTEIN KINASE INHIBITOR SMR11"/>
    <property type="match status" value="1"/>
</dbReference>
<dbReference type="OrthoDB" id="777328at2759"/>
<proteinExistence type="predicted"/>
<evidence type="ECO:0000313" key="2">
    <source>
        <dbReference type="EMBL" id="KAG7653492.1"/>
    </source>
</evidence>
<evidence type="ECO:0000256" key="1">
    <source>
        <dbReference type="SAM" id="SignalP"/>
    </source>
</evidence>
<sequence length="161" mass="18129">MFLRLSFFLKIIKILKALKKGENKKQKRIAVKDKQEITDLMSQRYCDTITMDYEENSIEGTSAYVEPITPLISKGDSGIIAISPLCDHYNDHMRIDSLPTCSDEEIIEALYQNIFSIVLSLQIEESGCGSHTPVSAPCPGAPMKLTKLSRNIDPGFQRKLF</sequence>
<dbReference type="PANTHER" id="PTHR36310:SF2">
    <property type="entry name" value="CYCLIN-DEPENDENT PROTEIN KINASE INHIBITOR SMR16"/>
    <property type="match status" value="1"/>
</dbReference>
<feature type="signal peptide" evidence="1">
    <location>
        <begin position="1"/>
        <end position="17"/>
    </location>
</feature>
<dbReference type="AlphaFoldDB" id="A0A8T2H310"/>
<protein>
    <submittedName>
        <fullName evidence="2">Uncharacterized protein</fullName>
    </submittedName>
</protein>
<gene>
    <name evidence="2" type="ORF">ISN44_As01g007490</name>
</gene>